<dbReference type="AlphaFoldDB" id="A0A838WRV8"/>
<gene>
    <name evidence="1" type="ORF">H0H28_11325</name>
</gene>
<sequence>MPAQLVDGLAALEVEADMVVEDGEGDANGHVHLQVLVGAQTATEEDLVVAKRGGGEASISF</sequence>
<dbReference type="Proteomes" id="UP000580709">
    <property type="component" value="Unassembled WGS sequence"/>
</dbReference>
<accession>A0A838WRV8</accession>
<dbReference type="EMBL" id="JACEOR010000502">
    <property type="protein sequence ID" value="MBA4505896.1"/>
    <property type="molecule type" value="Genomic_DNA"/>
</dbReference>
<evidence type="ECO:0000313" key="1">
    <source>
        <dbReference type="EMBL" id="MBA4505896.1"/>
    </source>
</evidence>
<reference evidence="1 2" key="1">
    <citation type="submission" date="2020-07" db="EMBL/GenBank/DDBJ databases">
        <authorList>
            <person name="Khare M."/>
        </authorList>
    </citation>
    <scope>NUCLEOTIDE SEQUENCE [LARGE SCALE GENOMIC DNA]</scope>
    <source>
        <strain evidence="1 2">P8776</strain>
    </source>
</reference>
<evidence type="ECO:0000313" key="2">
    <source>
        <dbReference type="Proteomes" id="UP000580709"/>
    </source>
</evidence>
<comment type="caution">
    <text evidence="1">The sequence shown here is derived from an EMBL/GenBank/DDBJ whole genome shotgun (WGS) entry which is preliminary data.</text>
</comment>
<keyword evidence="2" id="KW-1185">Reference proteome</keyword>
<organism evidence="1 2">
    <name type="scientific">Corynebacterium sanguinis</name>
    <dbReference type="NCBI Taxonomy" id="2594913"/>
    <lineage>
        <taxon>Bacteria</taxon>
        <taxon>Bacillati</taxon>
        <taxon>Actinomycetota</taxon>
        <taxon>Actinomycetes</taxon>
        <taxon>Mycobacteriales</taxon>
        <taxon>Corynebacteriaceae</taxon>
        <taxon>Corynebacterium</taxon>
    </lineage>
</organism>
<proteinExistence type="predicted"/>
<protein>
    <submittedName>
        <fullName evidence="1">Uncharacterized protein</fullName>
    </submittedName>
</protein>
<name>A0A838WRV8_9CORY</name>